<keyword evidence="1" id="KW-1133">Transmembrane helix</keyword>
<keyword evidence="1" id="KW-0472">Membrane</keyword>
<dbReference type="eggNOG" id="ENOG5031TH7">
    <property type="taxonomic scope" value="Bacteria"/>
</dbReference>
<evidence type="ECO:0008006" key="4">
    <source>
        <dbReference type="Google" id="ProtNLM"/>
    </source>
</evidence>
<keyword evidence="3" id="KW-1185">Reference proteome</keyword>
<dbReference type="EMBL" id="BAET01000006">
    <property type="protein sequence ID" value="GAB54597.1"/>
    <property type="molecule type" value="Genomic_DNA"/>
</dbReference>
<dbReference type="RefSeq" id="WP_006002968.1">
    <property type="nucleotide sequence ID" value="NZ_BAET01000006.1"/>
</dbReference>
<organism evidence="2 3">
    <name type="scientific">Glaciecola punicea ACAM 611</name>
    <dbReference type="NCBI Taxonomy" id="1121923"/>
    <lineage>
        <taxon>Bacteria</taxon>
        <taxon>Pseudomonadati</taxon>
        <taxon>Pseudomonadota</taxon>
        <taxon>Gammaproteobacteria</taxon>
        <taxon>Alteromonadales</taxon>
        <taxon>Alteromonadaceae</taxon>
        <taxon>Glaciecola</taxon>
    </lineage>
</organism>
<dbReference type="Proteomes" id="UP000053586">
    <property type="component" value="Unassembled WGS sequence"/>
</dbReference>
<evidence type="ECO:0000313" key="2">
    <source>
        <dbReference type="EMBL" id="GAB54597.1"/>
    </source>
</evidence>
<reference evidence="2 3" key="2">
    <citation type="journal article" date="2017" name="Antonie Van Leeuwenhoek">
        <title>Rhizobium rhizosphaerae sp. nov., a novel species isolated from rice rhizosphere.</title>
        <authorList>
            <person name="Zhao J.J."/>
            <person name="Zhang J."/>
            <person name="Zhang R.J."/>
            <person name="Zhang C.W."/>
            <person name="Yin H.Q."/>
            <person name="Zhang X.X."/>
        </authorList>
    </citation>
    <scope>NUCLEOTIDE SEQUENCE [LARGE SCALE GENOMIC DNA]</scope>
    <source>
        <strain evidence="2 3">ACAM 611</strain>
    </source>
</reference>
<evidence type="ECO:0000256" key="1">
    <source>
        <dbReference type="SAM" id="Phobius"/>
    </source>
</evidence>
<gene>
    <name evidence="2" type="ORF">GPUN_0450</name>
</gene>
<dbReference type="InterPro" id="IPR021218">
    <property type="entry name" value="DUF2784"/>
</dbReference>
<reference evidence="2 3" key="1">
    <citation type="journal article" date="2012" name="J. Bacteriol.">
        <title>Genome sequence of proteorhodopsin-containing sea ice bacterium Glaciecola punicea ACAM 611T.</title>
        <authorList>
            <person name="Qin Q.-L."/>
            <person name="Xie B.-B."/>
            <person name="Shu Y.-L."/>
            <person name="Rong J.-C."/>
            <person name="Zhao D.-L."/>
            <person name="Zhang X.-Y."/>
            <person name="Chen X.-L."/>
            <person name="Zhou B.-C."/>
            <person name="Zhanga Y.-Z."/>
        </authorList>
    </citation>
    <scope>NUCLEOTIDE SEQUENCE [LARGE SCALE GENOMIC DNA]</scope>
    <source>
        <strain evidence="2 3">ACAM 611</strain>
    </source>
</reference>
<name>H5T8F6_9ALTE</name>
<protein>
    <recommendedName>
        <fullName evidence="4">DUF2784 domain-containing protein</fullName>
    </recommendedName>
</protein>
<evidence type="ECO:0000313" key="3">
    <source>
        <dbReference type="Proteomes" id="UP000053586"/>
    </source>
</evidence>
<feature type="transmembrane region" description="Helical" evidence="1">
    <location>
        <begin position="46"/>
        <end position="65"/>
    </location>
</feature>
<dbReference type="OrthoDB" id="370375at2"/>
<dbReference type="STRING" id="56804.BAE46_11230"/>
<feature type="transmembrane region" description="Helical" evidence="1">
    <location>
        <begin position="107"/>
        <end position="127"/>
    </location>
</feature>
<proteinExistence type="predicted"/>
<keyword evidence="1" id="KW-0812">Transmembrane</keyword>
<comment type="caution">
    <text evidence="2">The sequence shown here is derived from an EMBL/GenBank/DDBJ whole genome shotgun (WGS) entry which is preliminary data.</text>
</comment>
<sequence length="132" mass="15344">MDSNFFYLLAADALLVIHVLFIMFVVFGLLLIFVGKVRHWQWIRSARFRIAHLIGIGIVVVQSWLGIICPLTTWEMALREQAGEAVYAGTFISHWLSTFLYYHAPPWVFVFVYSAFALLVVLSWFWARPKSF</sequence>
<accession>H5T8F6</accession>
<feature type="transmembrane region" description="Helical" evidence="1">
    <location>
        <begin position="6"/>
        <end position="34"/>
    </location>
</feature>
<dbReference type="Pfam" id="PF10861">
    <property type="entry name" value="DUF2784"/>
    <property type="match status" value="1"/>
</dbReference>
<dbReference type="AlphaFoldDB" id="H5T8F6"/>